<feature type="chain" id="PRO_5040967143" evidence="2">
    <location>
        <begin position="28"/>
        <end position="109"/>
    </location>
</feature>
<dbReference type="EMBL" id="CYRY02025013">
    <property type="protein sequence ID" value="VCW98285.1"/>
    <property type="molecule type" value="Genomic_DNA"/>
</dbReference>
<keyword evidence="4" id="KW-1185">Reference proteome</keyword>
<reference evidence="3 4" key="1">
    <citation type="submission" date="2018-10" db="EMBL/GenBank/DDBJ databases">
        <authorList>
            <person name="Ekblom R."/>
            <person name="Jareborg N."/>
        </authorList>
    </citation>
    <scope>NUCLEOTIDE SEQUENCE [LARGE SCALE GENOMIC DNA]</scope>
    <source>
        <tissue evidence="3">Muscle</tissue>
    </source>
</reference>
<proteinExistence type="predicted"/>
<sequence length="109" mass="11950">MCAEGRNGEGLWEWLLFLSRRLLCAGAHQQTDWMVSSPFPRLPGDTPSESEPQASLCPFEDTRNPWQETSVLGCPMLSLSRPTARLPTNLSDSAHTLCPVWAGPPTASP</sequence>
<feature type="region of interest" description="Disordered" evidence="1">
    <location>
        <begin position="35"/>
        <end position="60"/>
    </location>
</feature>
<evidence type="ECO:0000313" key="4">
    <source>
        <dbReference type="Proteomes" id="UP000269945"/>
    </source>
</evidence>
<gene>
    <name evidence="3" type="ORF">BN2614_LOCUS4</name>
</gene>
<evidence type="ECO:0000256" key="2">
    <source>
        <dbReference type="SAM" id="SignalP"/>
    </source>
</evidence>
<accession>A0A9X9LWU6</accession>
<feature type="signal peptide" evidence="2">
    <location>
        <begin position="1"/>
        <end position="27"/>
    </location>
</feature>
<name>A0A9X9LWU6_GULGU</name>
<dbReference type="Proteomes" id="UP000269945">
    <property type="component" value="Unassembled WGS sequence"/>
</dbReference>
<evidence type="ECO:0000256" key="1">
    <source>
        <dbReference type="SAM" id="MobiDB-lite"/>
    </source>
</evidence>
<dbReference type="AlphaFoldDB" id="A0A9X9LWU6"/>
<protein>
    <submittedName>
        <fullName evidence="3">Uncharacterized protein</fullName>
    </submittedName>
</protein>
<comment type="caution">
    <text evidence="3">The sequence shown here is derived from an EMBL/GenBank/DDBJ whole genome shotgun (WGS) entry which is preliminary data.</text>
</comment>
<keyword evidence="2" id="KW-0732">Signal</keyword>
<evidence type="ECO:0000313" key="3">
    <source>
        <dbReference type="EMBL" id="VCW98285.1"/>
    </source>
</evidence>
<organism evidence="3 4">
    <name type="scientific">Gulo gulo</name>
    <name type="common">Wolverine</name>
    <name type="synonym">Gluton</name>
    <dbReference type="NCBI Taxonomy" id="48420"/>
    <lineage>
        <taxon>Eukaryota</taxon>
        <taxon>Metazoa</taxon>
        <taxon>Chordata</taxon>
        <taxon>Craniata</taxon>
        <taxon>Vertebrata</taxon>
        <taxon>Euteleostomi</taxon>
        <taxon>Mammalia</taxon>
        <taxon>Eutheria</taxon>
        <taxon>Laurasiatheria</taxon>
        <taxon>Carnivora</taxon>
        <taxon>Caniformia</taxon>
        <taxon>Musteloidea</taxon>
        <taxon>Mustelidae</taxon>
        <taxon>Guloninae</taxon>
        <taxon>Gulo</taxon>
    </lineage>
</organism>